<dbReference type="InterPro" id="IPR036390">
    <property type="entry name" value="WH_DNA-bd_sf"/>
</dbReference>
<dbReference type="Gene3D" id="3.30.1490.190">
    <property type="match status" value="1"/>
</dbReference>
<comment type="caution">
    <text evidence="14">The sequence shown here is derived from an EMBL/GenBank/DDBJ whole genome shotgun (WGS) entry which is preliminary data.</text>
</comment>
<evidence type="ECO:0000256" key="13">
    <source>
        <dbReference type="SAM" id="MobiDB-lite"/>
    </source>
</evidence>
<evidence type="ECO:0000256" key="12">
    <source>
        <dbReference type="PIRSR" id="PIRSR602481-2"/>
    </source>
</evidence>
<proteinExistence type="inferred from homology"/>
<comment type="cofactor">
    <cofactor evidence="12">
        <name>Mn(2+)</name>
        <dbReference type="ChEBI" id="CHEBI:29035"/>
    </cofactor>
    <cofactor evidence="12">
        <name>Fe(2+)</name>
        <dbReference type="ChEBI" id="CHEBI:29033"/>
    </cofactor>
    <text evidence="12">Binds 1 Mn(2+) or Fe(2+) ion per subunit.</text>
</comment>
<keyword evidence="15" id="KW-1185">Reference proteome</keyword>
<comment type="similarity">
    <text evidence="2">Belongs to the Fur family.</text>
</comment>
<comment type="cofactor">
    <cofactor evidence="11">
        <name>Zn(2+)</name>
        <dbReference type="ChEBI" id="CHEBI:29105"/>
    </cofactor>
    <text evidence="11">Binds 1 zinc ion per subunit.</text>
</comment>
<dbReference type="InterPro" id="IPR002481">
    <property type="entry name" value="FUR"/>
</dbReference>
<organism evidence="14 15">
    <name type="scientific">Pseudoclavibacter terrae</name>
    <dbReference type="NCBI Taxonomy" id="1530195"/>
    <lineage>
        <taxon>Bacteria</taxon>
        <taxon>Bacillati</taxon>
        <taxon>Actinomycetota</taxon>
        <taxon>Actinomycetes</taxon>
        <taxon>Micrococcales</taxon>
        <taxon>Microbacteriaceae</taxon>
        <taxon>Pseudoclavibacter</taxon>
    </lineage>
</organism>
<keyword evidence="4" id="KW-0963">Cytoplasm</keyword>
<evidence type="ECO:0000256" key="1">
    <source>
        <dbReference type="ARBA" id="ARBA00004496"/>
    </source>
</evidence>
<dbReference type="OrthoDB" id="8659436at2"/>
<evidence type="ECO:0000256" key="7">
    <source>
        <dbReference type="ARBA" id="ARBA00022833"/>
    </source>
</evidence>
<dbReference type="Pfam" id="PF01475">
    <property type="entry name" value="FUR"/>
    <property type="match status" value="1"/>
</dbReference>
<dbReference type="PANTHER" id="PTHR33202">
    <property type="entry name" value="ZINC UPTAKE REGULATION PROTEIN"/>
    <property type="match status" value="1"/>
</dbReference>
<dbReference type="GO" id="GO:0008270">
    <property type="term" value="F:zinc ion binding"/>
    <property type="evidence" value="ECO:0007669"/>
    <property type="project" value="TreeGrafter"/>
</dbReference>
<feature type="binding site" evidence="11">
    <location>
        <position position="101"/>
    </location>
    <ligand>
        <name>Zn(2+)</name>
        <dbReference type="ChEBI" id="CHEBI:29105"/>
    </ligand>
</feature>
<comment type="subunit">
    <text evidence="3">Homodimer.</text>
</comment>
<dbReference type="SUPFAM" id="SSF46785">
    <property type="entry name" value="Winged helix' DNA-binding domain"/>
    <property type="match status" value="1"/>
</dbReference>
<dbReference type="GO" id="GO:0005829">
    <property type="term" value="C:cytosol"/>
    <property type="evidence" value="ECO:0007669"/>
    <property type="project" value="TreeGrafter"/>
</dbReference>
<keyword evidence="10" id="KW-0804">Transcription</keyword>
<evidence type="ECO:0000313" key="14">
    <source>
        <dbReference type="EMBL" id="KAB1637641.1"/>
    </source>
</evidence>
<dbReference type="FunFam" id="1.10.10.10:FF:000459">
    <property type="entry name" value="Ferric uptake regulation protein"/>
    <property type="match status" value="1"/>
</dbReference>
<dbReference type="GO" id="GO:1900376">
    <property type="term" value="P:regulation of secondary metabolite biosynthetic process"/>
    <property type="evidence" value="ECO:0007669"/>
    <property type="project" value="TreeGrafter"/>
</dbReference>
<evidence type="ECO:0000256" key="10">
    <source>
        <dbReference type="ARBA" id="ARBA00023163"/>
    </source>
</evidence>
<dbReference type="GO" id="GO:0045892">
    <property type="term" value="P:negative regulation of DNA-templated transcription"/>
    <property type="evidence" value="ECO:0007669"/>
    <property type="project" value="TreeGrafter"/>
</dbReference>
<feature type="binding site" evidence="12">
    <location>
        <position position="133"/>
    </location>
    <ligand>
        <name>Fe cation</name>
        <dbReference type="ChEBI" id="CHEBI:24875"/>
    </ligand>
</feature>
<protein>
    <submittedName>
        <fullName evidence="14">Transcriptional repressor</fullName>
    </submittedName>
</protein>
<keyword evidence="8" id="KW-0805">Transcription regulation</keyword>
<evidence type="ECO:0000256" key="4">
    <source>
        <dbReference type="ARBA" id="ARBA00022490"/>
    </source>
</evidence>
<keyword evidence="7 11" id="KW-0862">Zinc</keyword>
<keyword evidence="12" id="KW-0408">Iron</keyword>
<keyword evidence="9" id="KW-0238">DNA-binding</keyword>
<feature type="binding site" evidence="11">
    <location>
        <position position="104"/>
    </location>
    <ligand>
        <name>Zn(2+)</name>
        <dbReference type="ChEBI" id="CHEBI:29105"/>
    </ligand>
</feature>
<accession>A0A7J5B135</accession>
<evidence type="ECO:0000313" key="15">
    <source>
        <dbReference type="Proteomes" id="UP000490386"/>
    </source>
</evidence>
<feature type="region of interest" description="Disordered" evidence="13">
    <location>
        <begin position="1"/>
        <end position="27"/>
    </location>
</feature>
<evidence type="ECO:0000256" key="2">
    <source>
        <dbReference type="ARBA" id="ARBA00007957"/>
    </source>
</evidence>
<evidence type="ECO:0000256" key="5">
    <source>
        <dbReference type="ARBA" id="ARBA00022491"/>
    </source>
</evidence>
<feature type="binding site" evidence="11">
    <location>
        <position position="144"/>
    </location>
    <ligand>
        <name>Zn(2+)</name>
        <dbReference type="ChEBI" id="CHEBI:29105"/>
    </ligand>
</feature>
<reference evidence="14 15" key="1">
    <citation type="submission" date="2019-09" db="EMBL/GenBank/DDBJ databases">
        <title>Phylogeny of genus Pseudoclavibacter and closely related genus.</title>
        <authorList>
            <person name="Li Y."/>
        </authorList>
    </citation>
    <scope>NUCLEOTIDE SEQUENCE [LARGE SCALE GENOMIC DNA]</scope>
    <source>
        <strain evidence="14 15">THG-MD12</strain>
    </source>
</reference>
<feature type="binding site" evidence="12">
    <location>
        <position position="116"/>
    </location>
    <ligand>
        <name>Fe cation</name>
        <dbReference type="ChEBI" id="CHEBI:24875"/>
    </ligand>
</feature>
<evidence type="ECO:0000256" key="9">
    <source>
        <dbReference type="ARBA" id="ARBA00023125"/>
    </source>
</evidence>
<dbReference type="GO" id="GO:0003700">
    <property type="term" value="F:DNA-binding transcription factor activity"/>
    <property type="evidence" value="ECO:0007669"/>
    <property type="project" value="InterPro"/>
</dbReference>
<keyword evidence="6 11" id="KW-0479">Metal-binding</keyword>
<evidence type="ECO:0000256" key="8">
    <source>
        <dbReference type="ARBA" id="ARBA00023015"/>
    </source>
</evidence>
<dbReference type="InterPro" id="IPR043135">
    <property type="entry name" value="Fur_C"/>
</dbReference>
<comment type="subcellular location">
    <subcellularLocation>
        <location evidence="1">Cytoplasm</location>
    </subcellularLocation>
</comment>
<feature type="binding site" evidence="12">
    <location>
        <position position="95"/>
    </location>
    <ligand>
        <name>Fe cation</name>
        <dbReference type="ChEBI" id="CHEBI:24875"/>
    </ligand>
</feature>
<dbReference type="Gene3D" id="1.10.10.10">
    <property type="entry name" value="Winged helix-like DNA-binding domain superfamily/Winged helix DNA-binding domain"/>
    <property type="match status" value="1"/>
</dbReference>
<dbReference type="Proteomes" id="UP000490386">
    <property type="component" value="Unassembled WGS sequence"/>
</dbReference>
<feature type="binding site" evidence="11">
    <location>
        <position position="141"/>
    </location>
    <ligand>
        <name>Zn(2+)</name>
        <dbReference type="ChEBI" id="CHEBI:29105"/>
    </ligand>
</feature>
<sequence>MSDETNGENGGATAAPAAPVKRNTRQREAVRRALAESPEFVSAQVLHQRLSAAGERIGLATVYRTLGALSESEEADSLQNAEGEVVYRACEMGEHHHHLICRNCGAAVEITADPVEQWAASVAAKHGYTQARHVVDIFGLCPKCTALAEASA</sequence>
<evidence type="ECO:0000256" key="3">
    <source>
        <dbReference type="ARBA" id="ARBA00011738"/>
    </source>
</evidence>
<evidence type="ECO:0000256" key="6">
    <source>
        <dbReference type="ARBA" id="ARBA00022723"/>
    </source>
</evidence>
<dbReference type="PANTHER" id="PTHR33202:SF2">
    <property type="entry name" value="FERRIC UPTAKE REGULATION PROTEIN"/>
    <property type="match status" value="1"/>
</dbReference>
<dbReference type="RefSeq" id="WP_151423834.1">
    <property type="nucleotide sequence ID" value="NZ_WBJX01000003.1"/>
</dbReference>
<dbReference type="GO" id="GO:0000976">
    <property type="term" value="F:transcription cis-regulatory region binding"/>
    <property type="evidence" value="ECO:0007669"/>
    <property type="project" value="TreeGrafter"/>
</dbReference>
<keyword evidence="5" id="KW-0678">Repressor</keyword>
<name>A0A7J5B135_9MICO</name>
<gene>
    <name evidence="14" type="ORF">F8O03_10505</name>
</gene>
<dbReference type="InterPro" id="IPR036388">
    <property type="entry name" value="WH-like_DNA-bd_sf"/>
</dbReference>
<dbReference type="CDD" id="cd07153">
    <property type="entry name" value="Fur_like"/>
    <property type="match status" value="1"/>
</dbReference>
<dbReference type="EMBL" id="WBJX01000003">
    <property type="protein sequence ID" value="KAB1637641.1"/>
    <property type="molecule type" value="Genomic_DNA"/>
</dbReference>
<evidence type="ECO:0000256" key="11">
    <source>
        <dbReference type="PIRSR" id="PIRSR602481-1"/>
    </source>
</evidence>
<dbReference type="AlphaFoldDB" id="A0A7J5B135"/>